<keyword evidence="3" id="KW-1003">Cell membrane</keyword>
<feature type="transmembrane region" description="Helical" evidence="7">
    <location>
        <begin position="106"/>
        <end position="126"/>
    </location>
</feature>
<dbReference type="EMBL" id="VYDA01000314">
    <property type="protein sequence ID" value="MYH61756.1"/>
    <property type="molecule type" value="Genomic_DNA"/>
</dbReference>
<comment type="subcellular location">
    <subcellularLocation>
        <location evidence="1">Cell membrane</location>
        <topology evidence="1">Multi-pass membrane protein</topology>
    </subcellularLocation>
</comment>
<dbReference type="PANTHER" id="PTHR43163">
    <property type="entry name" value="DIPEPTIDE TRANSPORT SYSTEM PERMEASE PROTEIN DPPB-RELATED"/>
    <property type="match status" value="1"/>
</dbReference>
<dbReference type="PROSITE" id="PS50928">
    <property type="entry name" value="ABC_TM1"/>
    <property type="match status" value="1"/>
</dbReference>
<feature type="non-terminal residue" evidence="9">
    <location>
        <position position="168"/>
    </location>
</feature>
<dbReference type="GO" id="GO:0055085">
    <property type="term" value="P:transmembrane transport"/>
    <property type="evidence" value="ECO:0007669"/>
    <property type="project" value="InterPro"/>
</dbReference>
<feature type="transmembrane region" description="Helical" evidence="7">
    <location>
        <begin position="9"/>
        <end position="30"/>
    </location>
</feature>
<dbReference type="InterPro" id="IPR035906">
    <property type="entry name" value="MetI-like_sf"/>
</dbReference>
<dbReference type="AlphaFoldDB" id="A0A6B1G2W1"/>
<dbReference type="PANTHER" id="PTHR43163:SF6">
    <property type="entry name" value="DIPEPTIDE TRANSPORT SYSTEM PERMEASE PROTEIN DPPB-RELATED"/>
    <property type="match status" value="1"/>
</dbReference>
<keyword evidence="6 7" id="KW-0472">Membrane</keyword>
<evidence type="ECO:0000256" key="7">
    <source>
        <dbReference type="SAM" id="Phobius"/>
    </source>
</evidence>
<feature type="domain" description="ABC transmembrane type-1" evidence="8">
    <location>
        <begin position="102"/>
        <end position="168"/>
    </location>
</feature>
<comment type="caution">
    <text evidence="9">The sequence shown here is derived from an EMBL/GenBank/DDBJ whole genome shotgun (WGS) entry which is preliminary data.</text>
</comment>
<dbReference type="GO" id="GO:0005886">
    <property type="term" value="C:plasma membrane"/>
    <property type="evidence" value="ECO:0007669"/>
    <property type="project" value="UniProtKB-SubCell"/>
</dbReference>
<evidence type="ECO:0000256" key="1">
    <source>
        <dbReference type="ARBA" id="ARBA00004651"/>
    </source>
</evidence>
<proteinExistence type="predicted"/>
<dbReference type="InterPro" id="IPR045621">
    <property type="entry name" value="BPD_transp_1_N"/>
</dbReference>
<dbReference type="InterPro" id="IPR000515">
    <property type="entry name" value="MetI-like"/>
</dbReference>
<reference evidence="9" key="1">
    <citation type="submission" date="2019-09" db="EMBL/GenBank/DDBJ databases">
        <title>Characterisation of the sponge microbiome using genome-centric metagenomics.</title>
        <authorList>
            <person name="Engelberts J.P."/>
            <person name="Robbins S.J."/>
            <person name="De Goeij J.M."/>
            <person name="Aranda M."/>
            <person name="Bell S.C."/>
            <person name="Webster N.S."/>
        </authorList>
    </citation>
    <scope>NUCLEOTIDE SEQUENCE</scope>
    <source>
        <strain evidence="9">SB0675_bin_29</strain>
    </source>
</reference>
<protein>
    <submittedName>
        <fullName evidence="9">ABC transporter permease</fullName>
    </submittedName>
</protein>
<keyword evidence="4 7" id="KW-0812">Transmembrane</keyword>
<dbReference type="Pfam" id="PF19300">
    <property type="entry name" value="BPD_transp_1_N"/>
    <property type="match status" value="1"/>
</dbReference>
<keyword evidence="2" id="KW-0813">Transport</keyword>
<organism evidence="9">
    <name type="scientific">Caldilineaceae bacterium SB0675_bin_29</name>
    <dbReference type="NCBI Taxonomy" id="2605266"/>
    <lineage>
        <taxon>Bacteria</taxon>
        <taxon>Bacillati</taxon>
        <taxon>Chloroflexota</taxon>
        <taxon>Caldilineae</taxon>
        <taxon>Caldilineales</taxon>
        <taxon>Caldilineaceae</taxon>
    </lineage>
</organism>
<accession>A0A6B1G2W1</accession>
<evidence type="ECO:0000256" key="4">
    <source>
        <dbReference type="ARBA" id="ARBA00022692"/>
    </source>
</evidence>
<evidence type="ECO:0000313" key="9">
    <source>
        <dbReference type="EMBL" id="MYH61756.1"/>
    </source>
</evidence>
<evidence type="ECO:0000256" key="3">
    <source>
        <dbReference type="ARBA" id="ARBA00022475"/>
    </source>
</evidence>
<gene>
    <name evidence="9" type="ORF">F4148_08310</name>
</gene>
<sequence>MTRYIIRRLLIAVPVLWGIITLTFIISEIMPGDYVDALVPPGLRLEMGLDEAQLQRLRESYGLDRPVIVRYAIWLRELLLHGNLGYSFVTGQPALQEMAQVLPATLQLSVVTILFSLVVGTSLGIISAIKQYSVLDHLLTLQAFVWISTPGFVFAIIALYMFSLKLPL</sequence>
<feature type="transmembrane region" description="Helical" evidence="7">
    <location>
        <begin position="138"/>
        <end position="162"/>
    </location>
</feature>
<dbReference type="Gene3D" id="1.10.3720.10">
    <property type="entry name" value="MetI-like"/>
    <property type="match status" value="1"/>
</dbReference>
<name>A0A6B1G2W1_9CHLR</name>
<dbReference type="SUPFAM" id="SSF161098">
    <property type="entry name" value="MetI-like"/>
    <property type="match status" value="1"/>
</dbReference>
<evidence type="ECO:0000259" key="8">
    <source>
        <dbReference type="PROSITE" id="PS50928"/>
    </source>
</evidence>
<evidence type="ECO:0000256" key="5">
    <source>
        <dbReference type="ARBA" id="ARBA00022989"/>
    </source>
</evidence>
<evidence type="ECO:0000256" key="6">
    <source>
        <dbReference type="ARBA" id="ARBA00023136"/>
    </source>
</evidence>
<keyword evidence="5 7" id="KW-1133">Transmembrane helix</keyword>
<evidence type="ECO:0000256" key="2">
    <source>
        <dbReference type="ARBA" id="ARBA00022448"/>
    </source>
</evidence>